<keyword evidence="9" id="KW-0175">Coiled coil</keyword>
<evidence type="ECO:0000256" key="2">
    <source>
        <dbReference type="ARBA" id="ARBA00022475"/>
    </source>
</evidence>
<evidence type="ECO:0000256" key="9">
    <source>
        <dbReference type="SAM" id="Coils"/>
    </source>
</evidence>
<gene>
    <name evidence="12" type="ORF">BVG16_01560</name>
</gene>
<dbReference type="SMART" id="SM00304">
    <property type="entry name" value="HAMP"/>
    <property type="match status" value="1"/>
</dbReference>
<evidence type="ECO:0000256" key="6">
    <source>
        <dbReference type="ARBA" id="ARBA00022777"/>
    </source>
</evidence>
<keyword evidence="7 10" id="KW-1133">Transmembrane helix</keyword>
<comment type="subcellular location">
    <subcellularLocation>
        <location evidence="1">Cell membrane</location>
        <topology evidence="1">Multi-pass membrane protein</topology>
    </subcellularLocation>
</comment>
<keyword evidence="13" id="KW-1185">Reference proteome</keyword>
<dbReference type="Pfam" id="PF06580">
    <property type="entry name" value="His_kinase"/>
    <property type="match status" value="1"/>
</dbReference>
<dbReference type="CDD" id="cd12912">
    <property type="entry name" value="PDC2_MCP_like"/>
    <property type="match status" value="1"/>
</dbReference>
<dbReference type="InterPro" id="IPR033479">
    <property type="entry name" value="dCache_1"/>
</dbReference>
<dbReference type="AlphaFoldDB" id="A0A1T2XML4"/>
<keyword evidence="8 10" id="KW-0472">Membrane</keyword>
<proteinExistence type="predicted"/>
<protein>
    <submittedName>
        <fullName evidence="12">Sensor histidine kinase</fullName>
    </submittedName>
</protein>
<dbReference type="InterPro" id="IPR003660">
    <property type="entry name" value="HAMP_dom"/>
</dbReference>
<sequence>MQRWLGKSLKRKLSVILLGSILVPLLSLGYVLYTIAALEAEEKAKQSSMSILRQIDTNLEFIIQDVENMSIFLIGQEDIQQYLAKPNQNGSLQIKIMGFLSNLVFSKKYISDISIYPNNRNHSLSNTTIFQNGLSLTPTHPVNTQPGTKWWTSLYENVTTTGEEKVISLLRPIGSMTTYRSKGVLSISIHESAIADFILKPGIDGDGYVLLLDQEGKIISGGQRDYLTQPVTKLFPNLSAMDDPRGFMNYGSGAAKKTIVYYKVPNVNWTLMAVIPFEQYQAQNRYVLSITALAVGLAMLIIAAFVLFFVQRVTKPLQSLAHSLKDFQPDDDVVAIRVTSSDEVGLLIHSYNKLGERIQRLMNQVQRNEALKKEADMQALQAQINPHFLYNTLASIHWMALMNRDSKIAEMVGSLSDFLRFSLNRGHEYCHVKQEMEHARHYASIQNIRYPNQFEIEFIIDAAIESKWMLKLLLQPLIENAIIHGIMQQQDNGYISVRAQPLNEGWMHFSVEDSGKGLTTEQLQLIRQQLEAPMDQHAGPQGSYGLRNVHQRLQLHYGQDTGLTIESIAGHGTQVSFSIPYKEDLI</sequence>
<dbReference type="OrthoDB" id="9776552at2"/>
<evidence type="ECO:0000313" key="13">
    <source>
        <dbReference type="Proteomes" id="UP000190188"/>
    </source>
</evidence>
<evidence type="ECO:0000256" key="1">
    <source>
        <dbReference type="ARBA" id="ARBA00004651"/>
    </source>
</evidence>
<dbReference type="PANTHER" id="PTHR34220">
    <property type="entry name" value="SENSOR HISTIDINE KINASE YPDA"/>
    <property type="match status" value="1"/>
</dbReference>
<dbReference type="Pfam" id="PF02518">
    <property type="entry name" value="HATPase_c"/>
    <property type="match status" value="1"/>
</dbReference>
<evidence type="ECO:0000256" key="10">
    <source>
        <dbReference type="SAM" id="Phobius"/>
    </source>
</evidence>
<dbReference type="GO" id="GO:0000155">
    <property type="term" value="F:phosphorelay sensor kinase activity"/>
    <property type="evidence" value="ECO:0007669"/>
    <property type="project" value="InterPro"/>
</dbReference>
<comment type="caution">
    <text evidence="12">The sequence shown here is derived from an EMBL/GenBank/DDBJ whole genome shotgun (WGS) entry which is preliminary data.</text>
</comment>
<keyword evidence="2" id="KW-1003">Cell membrane</keyword>
<feature type="coiled-coil region" evidence="9">
    <location>
        <begin position="351"/>
        <end position="383"/>
    </location>
</feature>
<keyword evidence="6 12" id="KW-0418">Kinase</keyword>
<dbReference type="InterPro" id="IPR036890">
    <property type="entry name" value="HATPase_C_sf"/>
</dbReference>
<evidence type="ECO:0000313" key="12">
    <source>
        <dbReference type="EMBL" id="OPA81058.1"/>
    </source>
</evidence>
<dbReference type="InterPro" id="IPR010559">
    <property type="entry name" value="Sig_transdc_His_kin_internal"/>
</dbReference>
<dbReference type="Proteomes" id="UP000190188">
    <property type="component" value="Unassembled WGS sequence"/>
</dbReference>
<evidence type="ECO:0000256" key="3">
    <source>
        <dbReference type="ARBA" id="ARBA00022553"/>
    </source>
</evidence>
<feature type="transmembrane region" description="Helical" evidence="10">
    <location>
        <begin position="286"/>
        <end position="310"/>
    </location>
</feature>
<dbReference type="SMART" id="SM00387">
    <property type="entry name" value="HATPase_c"/>
    <property type="match status" value="1"/>
</dbReference>
<dbReference type="PROSITE" id="PS50885">
    <property type="entry name" value="HAMP"/>
    <property type="match status" value="1"/>
</dbReference>
<dbReference type="InterPro" id="IPR050640">
    <property type="entry name" value="Bact_2-comp_sensor_kinase"/>
</dbReference>
<dbReference type="Pfam" id="PF02743">
    <property type="entry name" value="dCache_1"/>
    <property type="match status" value="1"/>
</dbReference>
<organism evidence="12 13">
    <name type="scientific">Paenibacillus selenitireducens</name>
    <dbReference type="NCBI Taxonomy" id="1324314"/>
    <lineage>
        <taxon>Bacteria</taxon>
        <taxon>Bacillati</taxon>
        <taxon>Bacillota</taxon>
        <taxon>Bacilli</taxon>
        <taxon>Bacillales</taxon>
        <taxon>Paenibacillaceae</taxon>
        <taxon>Paenibacillus</taxon>
    </lineage>
</organism>
<evidence type="ECO:0000256" key="7">
    <source>
        <dbReference type="ARBA" id="ARBA00022989"/>
    </source>
</evidence>
<dbReference type="Gene3D" id="3.30.450.20">
    <property type="entry name" value="PAS domain"/>
    <property type="match status" value="1"/>
</dbReference>
<keyword evidence="4" id="KW-0808">Transferase</keyword>
<evidence type="ECO:0000259" key="11">
    <source>
        <dbReference type="PROSITE" id="PS50885"/>
    </source>
</evidence>
<evidence type="ECO:0000256" key="8">
    <source>
        <dbReference type="ARBA" id="ARBA00023136"/>
    </source>
</evidence>
<dbReference type="CDD" id="cd06225">
    <property type="entry name" value="HAMP"/>
    <property type="match status" value="1"/>
</dbReference>
<dbReference type="STRING" id="1324314.BVG16_01560"/>
<dbReference type="SUPFAM" id="SSF55874">
    <property type="entry name" value="ATPase domain of HSP90 chaperone/DNA topoisomerase II/histidine kinase"/>
    <property type="match status" value="1"/>
</dbReference>
<dbReference type="Gene3D" id="6.10.340.10">
    <property type="match status" value="1"/>
</dbReference>
<keyword evidence="3" id="KW-0597">Phosphoprotein</keyword>
<dbReference type="Gene3D" id="3.30.565.10">
    <property type="entry name" value="Histidine kinase-like ATPase, C-terminal domain"/>
    <property type="match status" value="1"/>
</dbReference>
<dbReference type="GO" id="GO:0005886">
    <property type="term" value="C:plasma membrane"/>
    <property type="evidence" value="ECO:0007669"/>
    <property type="project" value="UniProtKB-SubCell"/>
</dbReference>
<evidence type="ECO:0000256" key="5">
    <source>
        <dbReference type="ARBA" id="ARBA00022692"/>
    </source>
</evidence>
<dbReference type="RefSeq" id="WP_078496783.1">
    <property type="nucleotide sequence ID" value="NZ_MSZX01000001.1"/>
</dbReference>
<dbReference type="EMBL" id="MSZX01000001">
    <property type="protein sequence ID" value="OPA81058.1"/>
    <property type="molecule type" value="Genomic_DNA"/>
</dbReference>
<reference evidence="12 13" key="1">
    <citation type="submission" date="2017-01" db="EMBL/GenBank/DDBJ databases">
        <title>Genome analysis of Paenibacillus selenitrireducens ES3-24.</title>
        <authorList>
            <person name="Xu D."/>
            <person name="Yao R."/>
            <person name="Zheng S."/>
        </authorList>
    </citation>
    <scope>NUCLEOTIDE SEQUENCE [LARGE SCALE GENOMIC DNA]</scope>
    <source>
        <strain evidence="12 13">ES3-24</strain>
    </source>
</reference>
<dbReference type="PANTHER" id="PTHR34220:SF7">
    <property type="entry name" value="SENSOR HISTIDINE KINASE YPDA"/>
    <property type="match status" value="1"/>
</dbReference>
<feature type="domain" description="HAMP" evidence="11">
    <location>
        <begin position="311"/>
        <end position="363"/>
    </location>
</feature>
<accession>A0A1T2XML4</accession>
<name>A0A1T2XML4_9BACL</name>
<keyword evidence="5 10" id="KW-0812">Transmembrane</keyword>
<dbReference type="InterPro" id="IPR003594">
    <property type="entry name" value="HATPase_dom"/>
</dbReference>
<evidence type="ECO:0000256" key="4">
    <source>
        <dbReference type="ARBA" id="ARBA00022679"/>
    </source>
</evidence>